<dbReference type="PANTHER" id="PTHR47055:SF1">
    <property type="entry name" value="PIGGYBAC TRANSPOSABLE ELEMENT-DERIVED PROTEIN 1"/>
    <property type="match status" value="1"/>
</dbReference>
<dbReference type="PANTHER" id="PTHR47055">
    <property type="entry name" value="DDE_TNP_1_7 DOMAIN-CONTAINING PROTEIN"/>
    <property type="match status" value="1"/>
</dbReference>
<name>A0A7J8CSU5_MOLMO</name>
<dbReference type="InterPro" id="IPR029526">
    <property type="entry name" value="PGBD"/>
</dbReference>
<dbReference type="EMBL" id="JACASF010000020">
    <property type="protein sequence ID" value="KAF6413953.1"/>
    <property type="molecule type" value="Genomic_DNA"/>
</dbReference>
<evidence type="ECO:0000259" key="1">
    <source>
        <dbReference type="Pfam" id="PF13843"/>
    </source>
</evidence>
<sequence>MFGVLLLSGIMRHLRRETYWEISGAGQNQIRDAIGRNRFQLIFSYLHFSDNHLDPKDKFTKLRPLIKQMNKNFPLYAFLQENYCFDKTMCECFDSDQFLNGKPVKISYKTWCGTTTHAYQVWFEPIQDESTMMADKDLDLALVGNLVINFADVL</sequence>
<feature type="domain" description="PiggyBac transposable element-derived protein" evidence="1">
    <location>
        <begin position="2"/>
        <end position="152"/>
    </location>
</feature>
<gene>
    <name evidence="2" type="ORF">HJG59_014105</name>
</gene>
<organism evidence="2 3">
    <name type="scientific">Molossus molossus</name>
    <name type="common">Pallas' mastiff bat</name>
    <name type="synonym">Vespertilio molossus</name>
    <dbReference type="NCBI Taxonomy" id="27622"/>
    <lineage>
        <taxon>Eukaryota</taxon>
        <taxon>Metazoa</taxon>
        <taxon>Chordata</taxon>
        <taxon>Craniata</taxon>
        <taxon>Vertebrata</taxon>
        <taxon>Euteleostomi</taxon>
        <taxon>Mammalia</taxon>
        <taxon>Eutheria</taxon>
        <taxon>Laurasiatheria</taxon>
        <taxon>Chiroptera</taxon>
        <taxon>Yangochiroptera</taxon>
        <taxon>Molossidae</taxon>
        <taxon>Molossus</taxon>
    </lineage>
</organism>
<dbReference type="Pfam" id="PF13843">
    <property type="entry name" value="DDE_Tnp_1_7"/>
    <property type="match status" value="1"/>
</dbReference>
<keyword evidence="3" id="KW-1185">Reference proteome</keyword>
<evidence type="ECO:0000313" key="3">
    <source>
        <dbReference type="Proteomes" id="UP000550707"/>
    </source>
</evidence>
<dbReference type="InParanoid" id="A0A7J8CSU5"/>
<reference evidence="2 3" key="1">
    <citation type="journal article" date="2020" name="Nature">
        <title>Six reference-quality genomes reveal evolution of bat adaptations.</title>
        <authorList>
            <person name="Jebb D."/>
            <person name="Huang Z."/>
            <person name="Pippel M."/>
            <person name="Hughes G.M."/>
            <person name="Lavrichenko K."/>
            <person name="Devanna P."/>
            <person name="Winkler S."/>
            <person name="Jermiin L.S."/>
            <person name="Skirmuntt E.C."/>
            <person name="Katzourakis A."/>
            <person name="Burkitt-Gray L."/>
            <person name="Ray D.A."/>
            <person name="Sullivan K.A.M."/>
            <person name="Roscito J.G."/>
            <person name="Kirilenko B.M."/>
            <person name="Davalos L.M."/>
            <person name="Corthals A.P."/>
            <person name="Power M.L."/>
            <person name="Jones G."/>
            <person name="Ransome R.D."/>
            <person name="Dechmann D.K.N."/>
            <person name="Locatelli A.G."/>
            <person name="Puechmaille S.J."/>
            <person name="Fedrigo O."/>
            <person name="Jarvis E.D."/>
            <person name="Hiller M."/>
            <person name="Vernes S.C."/>
            <person name="Myers E.W."/>
            <person name="Teeling E.C."/>
        </authorList>
    </citation>
    <scope>NUCLEOTIDE SEQUENCE [LARGE SCALE GENOMIC DNA]</scope>
    <source>
        <strain evidence="2">MMolMol1</strain>
        <tissue evidence="2">Muscle</tissue>
    </source>
</reference>
<dbReference type="GO" id="GO:0043565">
    <property type="term" value="F:sequence-specific DNA binding"/>
    <property type="evidence" value="ECO:0007669"/>
    <property type="project" value="TreeGrafter"/>
</dbReference>
<dbReference type="AlphaFoldDB" id="A0A7J8CSU5"/>
<dbReference type="InterPro" id="IPR052638">
    <property type="entry name" value="PiggyBac_TE-derived"/>
</dbReference>
<dbReference type="Proteomes" id="UP000550707">
    <property type="component" value="Unassembled WGS sequence"/>
</dbReference>
<protein>
    <submittedName>
        <fullName evidence="2">PiggyBac transposable element derived 1</fullName>
    </submittedName>
</protein>
<comment type="caution">
    <text evidence="2">The sequence shown here is derived from an EMBL/GenBank/DDBJ whole genome shotgun (WGS) entry which is preliminary data.</text>
</comment>
<accession>A0A7J8CSU5</accession>
<proteinExistence type="predicted"/>
<evidence type="ECO:0000313" key="2">
    <source>
        <dbReference type="EMBL" id="KAF6413953.1"/>
    </source>
</evidence>